<evidence type="ECO:0000313" key="4">
    <source>
        <dbReference type="EMBL" id="RUT01087.1"/>
    </source>
</evidence>
<keyword evidence="1" id="KW-0677">Repeat</keyword>
<dbReference type="Pfam" id="PF13181">
    <property type="entry name" value="TPR_8"/>
    <property type="match status" value="1"/>
</dbReference>
<dbReference type="PANTHER" id="PTHR44858:SF1">
    <property type="entry name" value="UDP-N-ACETYLGLUCOSAMINE--PEPTIDE N-ACETYLGLUCOSAMINYLTRANSFERASE SPINDLY-RELATED"/>
    <property type="match status" value="1"/>
</dbReference>
<dbReference type="SMART" id="SM00028">
    <property type="entry name" value="TPR"/>
    <property type="match status" value="5"/>
</dbReference>
<dbReference type="PANTHER" id="PTHR44858">
    <property type="entry name" value="TETRATRICOPEPTIDE REPEAT PROTEIN 6"/>
    <property type="match status" value="1"/>
</dbReference>
<dbReference type="PROSITE" id="PS50005">
    <property type="entry name" value="TPR"/>
    <property type="match status" value="4"/>
</dbReference>
<protein>
    <submittedName>
        <fullName evidence="4">Uncharacterized protein</fullName>
    </submittedName>
</protein>
<dbReference type="InterPro" id="IPR011990">
    <property type="entry name" value="TPR-like_helical_dom_sf"/>
</dbReference>
<feature type="repeat" description="TPR" evidence="3">
    <location>
        <begin position="27"/>
        <end position="60"/>
    </location>
</feature>
<feature type="repeat" description="TPR" evidence="3">
    <location>
        <begin position="61"/>
        <end position="94"/>
    </location>
</feature>
<reference evidence="4" key="1">
    <citation type="submission" date="2018-12" db="EMBL/GenBank/DDBJ databases">
        <authorList>
            <person name="Will S."/>
            <person name="Neumann-Schaal M."/>
            <person name="Henke P."/>
        </authorList>
    </citation>
    <scope>NUCLEOTIDE SEQUENCE</scope>
    <source>
        <strain evidence="4">PCC 7102</strain>
    </source>
</reference>
<dbReference type="EMBL" id="RSCL01000021">
    <property type="protein sequence ID" value="RUT01087.1"/>
    <property type="molecule type" value="Genomic_DNA"/>
</dbReference>
<reference evidence="4" key="2">
    <citation type="journal article" date="2019" name="Genome Biol. Evol.">
        <title>Day and night: Metabolic profiles and evolutionary relationships of six axenic non-marine cyanobacteria.</title>
        <authorList>
            <person name="Will S.E."/>
            <person name="Henke P."/>
            <person name="Boedeker C."/>
            <person name="Huang S."/>
            <person name="Brinkmann H."/>
            <person name="Rohde M."/>
            <person name="Jarek M."/>
            <person name="Friedl T."/>
            <person name="Seufert S."/>
            <person name="Schumacher M."/>
            <person name="Overmann J."/>
            <person name="Neumann-Schaal M."/>
            <person name="Petersen J."/>
        </authorList>
    </citation>
    <scope>NUCLEOTIDE SEQUENCE [LARGE SCALE GENOMIC DNA]</scope>
    <source>
        <strain evidence="4">PCC 7102</strain>
    </source>
</reference>
<dbReference type="Pfam" id="PF13414">
    <property type="entry name" value="TPR_11"/>
    <property type="match status" value="1"/>
</dbReference>
<keyword evidence="2 3" id="KW-0802">TPR repeat</keyword>
<dbReference type="InterPro" id="IPR019734">
    <property type="entry name" value="TPR_rpt"/>
</dbReference>
<dbReference type="SUPFAM" id="SSF48452">
    <property type="entry name" value="TPR-like"/>
    <property type="match status" value="1"/>
</dbReference>
<dbReference type="PROSITE" id="PS50293">
    <property type="entry name" value="TPR_REGION"/>
    <property type="match status" value="1"/>
</dbReference>
<accession>A0A3S1AI82</accession>
<evidence type="ECO:0000256" key="3">
    <source>
        <dbReference type="PROSITE-ProRule" id="PRU00339"/>
    </source>
</evidence>
<dbReference type="AlphaFoldDB" id="A0A3S1AI82"/>
<evidence type="ECO:0000256" key="2">
    <source>
        <dbReference type="ARBA" id="ARBA00022803"/>
    </source>
</evidence>
<gene>
    <name evidence="4" type="ORF">DSM106972_070930</name>
</gene>
<evidence type="ECO:0000256" key="1">
    <source>
        <dbReference type="ARBA" id="ARBA00022737"/>
    </source>
</evidence>
<dbReference type="Proteomes" id="UP000271624">
    <property type="component" value="Unassembled WGS sequence"/>
</dbReference>
<dbReference type="InterPro" id="IPR050498">
    <property type="entry name" value="Ycf3"/>
</dbReference>
<evidence type="ECO:0000313" key="5">
    <source>
        <dbReference type="Proteomes" id="UP000271624"/>
    </source>
</evidence>
<dbReference type="Pfam" id="PF00515">
    <property type="entry name" value="TPR_1"/>
    <property type="match status" value="1"/>
</dbReference>
<proteinExistence type="predicted"/>
<organism evidence="4 5">
    <name type="scientific">Dulcicalothrix desertica PCC 7102</name>
    <dbReference type="NCBI Taxonomy" id="232991"/>
    <lineage>
        <taxon>Bacteria</taxon>
        <taxon>Bacillati</taxon>
        <taxon>Cyanobacteriota</taxon>
        <taxon>Cyanophyceae</taxon>
        <taxon>Nostocales</taxon>
        <taxon>Calotrichaceae</taxon>
        <taxon>Dulcicalothrix</taxon>
    </lineage>
</organism>
<feature type="repeat" description="TPR" evidence="3">
    <location>
        <begin position="95"/>
        <end position="128"/>
    </location>
</feature>
<name>A0A3S1AI82_9CYAN</name>
<dbReference type="Gene3D" id="1.25.40.10">
    <property type="entry name" value="Tetratricopeptide repeat domain"/>
    <property type="match status" value="2"/>
</dbReference>
<feature type="repeat" description="TPR" evidence="3">
    <location>
        <begin position="129"/>
        <end position="162"/>
    </location>
</feature>
<comment type="caution">
    <text evidence="4">The sequence shown here is derived from an EMBL/GenBank/DDBJ whole genome shotgun (WGS) entry which is preliminary data.</text>
</comment>
<keyword evidence="5" id="KW-1185">Reference proteome</keyword>
<sequence>MAQHSHDSSISPTDSQKSISTEQFHAAESFFNQALEQLDIGNLDAALEYLNKTISLNPYHEYVYLNRGELHHKLKQYPQAIADYTLAIQSNPNFSYIYVQRGKVRDALGDYQDAIADYSKAIQLYPEDGIGYSNRGAVYYKLGQIASAISDFNQAIRFNSGRADAYFRRADFRQKIGNYQGAVLDYQVASQLYSEQGKMAESENMIKLLQKYSSS</sequence>